<organism evidence="18 19">
    <name type="scientific">Caulobacter phage CcrBL10</name>
    <dbReference type="NCBI Taxonomy" id="2283269"/>
    <lineage>
        <taxon>Viruses</taxon>
        <taxon>Duplodnaviria</taxon>
        <taxon>Heunggongvirae</taxon>
        <taxon>Uroviricota</taxon>
        <taxon>Caudoviricetes</taxon>
        <taxon>Jeanschmidtviridae</taxon>
        <taxon>Poindextervirus</taxon>
        <taxon>Poindextervirus BL10</taxon>
    </lineage>
</organism>
<evidence type="ECO:0000256" key="4">
    <source>
        <dbReference type="ARBA" id="ARBA00022679"/>
    </source>
</evidence>
<keyword evidence="14" id="KW-0675">Receptor</keyword>
<evidence type="ECO:0000256" key="2">
    <source>
        <dbReference type="ARBA" id="ARBA00011902"/>
    </source>
</evidence>
<keyword evidence="5" id="KW-0812">Transmembrane</keyword>
<accession>A0A385EC16</accession>
<dbReference type="Gene3D" id="2.60.120.200">
    <property type="match status" value="1"/>
</dbReference>
<comment type="subcellular location">
    <subcellularLocation>
        <location evidence="1">Cell membrane</location>
        <topology evidence="1">Single-pass type I membrane protein</topology>
    </subcellularLocation>
</comment>
<keyword evidence="19" id="KW-1185">Reference proteome</keyword>
<evidence type="ECO:0000256" key="13">
    <source>
        <dbReference type="ARBA" id="ARBA00023157"/>
    </source>
</evidence>
<feature type="domain" description="ALK/LTK-like glycine-rich" evidence="17">
    <location>
        <begin position="480"/>
        <end position="702"/>
    </location>
</feature>
<feature type="domain" description="ALK/LTK-like glycine-rich" evidence="17">
    <location>
        <begin position="1036"/>
        <end position="1245"/>
    </location>
</feature>
<dbReference type="GO" id="GO:0005886">
    <property type="term" value="C:plasma membrane"/>
    <property type="evidence" value="ECO:0007669"/>
    <property type="project" value="UniProtKB-SubCell"/>
</dbReference>
<evidence type="ECO:0000256" key="6">
    <source>
        <dbReference type="ARBA" id="ARBA00022729"/>
    </source>
</evidence>
<feature type="region of interest" description="Disordered" evidence="16">
    <location>
        <begin position="255"/>
        <end position="274"/>
    </location>
</feature>
<dbReference type="Proteomes" id="UP000258997">
    <property type="component" value="Segment"/>
</dbReference>
<evidence type="ECO:0000259" key="17">
    <source>
        <dbReference type="Pfam" id="PF12810"/>
    </source>
</evidence>
<evidence type="ECO:0000256" key="11">
    <source>
        <dbReference type="ARBA" id="ARBA00023136"/>
    </source>
</evidence>
<dbReference type="Pfam" id="PF12810">
    <property type="entry name" value="ALK_LTK_GRD"/>
    <property type="match status" value="2"/>
</dbReference>
<evidence type="ECO:0000256" key="7">
    <source>
        <dbReference type="ARBA" id="ARBA00022741"/>
    </source>
</evidence>
<evidence type="ECO:0000256" key="8">
    <source>
        <dbReference type="ARBA" id="ARBA00022777"/>
    </source>
</evidence>
<sequence length="2384" mass="231382">MNGRLLAIAPGGGGSTGFYYGGAGGGRYGLQSTDQTTNNGTGGTWGGINLVSSQGRGYFLQGGHGSPIESPTIAIATAGAGGGGGYYGGGGAKGGSGTHGSGGGGCGYVSGDNTYNRVMQQGTPNTGAPYDPGTKPAGVGVGGTGGNSAGTTTAGGDGACLITKTNITGLANLPTGKTVFSFSNAPEHYVAATDGVMALKVWGGGGAGCVRSTGTLRRGGGGGFFKIDLIKVNQGDIVTFVVGEGAKGMPGANLGGRGGFPNGEGGNAGDATGGNGGGGGSSHVYLNGVLVGVAGGGGGGAISFDGQTAGYAGYPPSGDGFDKSGASLFAGGYSPQRGAEGNNRGVFMLGGMGQVDGNLTIDTPNNLCGGGGGGGYWGGAGAVPLNSRFQGGGAGTTFINSDYVGTQQAGTTSGTNITDADWGSSASVGGQGSNTVGSSVTAGGHGRIVCQFDIPTLLNESASSNVTPTSAVQTYMAGADGTFTLKAWGGGGGGSMMSSNGGAELAGGGGYATATLDLKKGQIVRFYNGRGGGGANYTSGAGGAYVGTGGTGGWPDGGTGGMHVSGIFGGGGGSSRVYVDDNLVLVAGGGGGLGIATATTTPGGGGGLTGGNSDTVTVFNTGGSASRGGVNTGRPTDTSTTGGPFQGGNGYLVGSTSGTSNISHGGGGGGGLYGGSGSGSTNSSSTGWLGGAGGSGFIADGKGVLADDWLRDYVALQYSWETSGDVADDARAVNTQLLDTVPTTTTSGPKFGTKCLTMNGGHLTATIPAIGTQDFTLEGWFNPSSLATGVMMIIGDQSINGLSLHYYPSATVLALRYNNTAGDGSADYKYTDSARAANVWAHYAVVRDSAGTRVYKDGILVTTVTGSPLNITANTLTLGNYRAIAGASTRFVGKIDEVRLTVGVARYRQNFKPAAFRNSYTTGLSATSTAQAPNTGTGLPASNGVSGYLAGRGVGAALRNTNGNGNPGGDGQINYFFATTTVAAVGSLPTITVSGLDSASAGAFYPLPAAGTTVVHSYTGAKYNYSVDDPAGARIKVEMWGAGGGGCSATNSSTSTGGGGGGYTVFEVDLTQGDTVTVQTPSGGFGSVNAGGSDASGINAGGYPDGGNGYRPAFTAFNGGGGGSARLWARGYLAAVAGGGGGGAYGSVAYDFAGGPGGGSSGGSGGYDGVNATFPNTGGTQSVGGTGTPNGQSGSFLQGGVGGSTVSIANNGPGGGGGYYGGGGGGAYKGAGGGAGFINTTMPGYRTGSTSGGSGNLPGGTGSPNYVSGIGVGSNGKAGVRDGGNGRIVLTVITPTPGNASGLIGTVNVSGLNTFGTLIGTPTGAVGTINVVVPVGTSGQPAFPSGALPVIGVGPPEVIPQATAIVIVPINDQSSILVVPPDHAPFEIDGDGAGDLGTITVSSFNSTQTAGANATSALLDITVTAPDATAVEIPPVQATGALVTIPVTAPEATTQVIPPVQASGDIGTITLVTINGDASTNNNVATSGDIGTITVTALDGSAQGDDLAEGLIGTITVTVPTAVVQQSAEATGDIGTISIYAIEGGQPAEASGDIGSVQVVPLGVSVNASSGDDVNLFVDPGLIYVVAPFGQGFWISEDNFVHALPDPLVVTTTAPDATARGDVRMVGSFDPIVLTKLDGAAGGDALAEAYTGDFIILVAPPVPQTELNANINVAMPPPIVINGNDAEASLDVTVPFSDTAVFITGPEALGLGFHGGELGPPILVTPPAGGPEISANGIGQIGTIGIEPPRFHYIPPITVFPPEGVALDAKSAQASGSLGTITIGVPTGGYQAAVAINLPLPTIFVTTPQAMVFASVAVSGDVGTITLTPPVASLTAGANASFTLPGPIVLTSPEATATAGTAASTSGALTTITVTAPTGSVATGSAASASGSIGTITVTPFDGSVFISYPGFATGAIGTITLTPPAATVSNGRNLSIAFPGPIVVTPPVAAPHAAVAISGDIGTITLTGPNGTATGDTIFGTGDIGTITVTGVNGAATGRGLGTGAIGTIVVTPPAATLTTGANKSVALPGPIVVTAPTGVGRVPSATSGAIGTITITSTPEATVSAGQGLSGQIGTISVFPPEAQGQGAVFVQATDELVVQTLPPQAILFQEATVIVGFPTIYLVSPEAITYSLAEFASITLLPPDAYVTVPLPLGKNRIRYRRNNTAGHAPATLLPNEIALNETDGLLFTRDGAGAVKSTPLGFLHGEGLPPPATDDGKVLSGGMSWETPFTQYLLPVRNAPPAGARIALAEGVVGSTTFTPTLDVTYTRPFFVAKTIDIQALSIEVVGTAVATAELGLIGWSLAGTPGAAIVTGTVSTSTAGVKSAAGTATILTPGWYAATFKVTGAAGASFRAPTTPTAIAPDFTTAPGAPAPVMATLET</sequence>
<name>A0A385EC16_9CAUD</name>
<proteinExistence type="predicted"/>
<evidence type="ECO:0000256" key="10">
    <source>
        <dbReference type="ARBA" id="ARBA00022989"/>
    </source>
</evidence>
<keyword evidence="12" id="KW-0829">Tyrosine-protein kinase</keyword>
<evidence type="ECO:0000256" key="14">
    <source>
        <dbReference type="ARBA" id="ARBA00023170"/>
    </source>
</evidence>
<feature type="region of interest" description="Disordered" evidence="16">
    <location>
        <begin position="622"/>
        <end position="646"/>
    </location>
</feature>
<evidence type="ECO:0000313" key="19">
    <source>
        <dbReference type="Proteomes" id="UP000258997"/>
    </source>
</evidence>
<evidence type="ECO:0000256" key="1">
    <source>
        <dbReference type="ARBA" id="ARBA00004251"/>
    </source>
</evidence>
<keyword evidence="4" id="KW-0808">Transferase</keyword>
<feature type="compositionally biased region" description="Polar residues" evidence="16">
    <location>
        <begin position="633"/>
        <end position="643"/>
    </location>
</feature>
<dbReference type="SUPFAM" id="SSF49899">
    <property type="entry name" value="Concanavalin A-like lectins/glucanases"/>
    <property type="match status" value="1"/>
</dbReference>
<dbReference type="InterPro" id="IPR013320">
    <property type="entry name" value="ConA-like_dom_sf"/>
</dbReference>
<dbReference type="InterPro" id="IPR055163">
    <property type="entry name" value="ALK/LTK-like_GRD"/>
</dbReference>
<dbReference type="EMBL" id="MH588544">
    <property type="protein sequence ID" value="AXQ68278.1"/>
    <property type="molecule type" value="Genomic_DNA"/>
</dbReference>
<evidence type="ECO:0000256" key="15">
    <source>
        <dbReference type="ARBA" id="ARBA00023180"/>
    </source>
</evidence>
<gene>
    <name evidence="18" type="ORF">CcrBL10_gp074</name>
</gene>
<reference evidence="18 19" key="1">
    <citation type="submission" date="2018-07" db="EMBL/GenBank/DDBJ databases">
        <title>Giant CbK-like Caulobacter bacteriophages have genetically divergent genomes.</title>
        <authorList>
            <person name="Wilson K.M."/>
            <person name="Ely B."/>
        </authorList>
    </citation>
    <scope>NUCLEOTIDE SEQUENCE [LARGE SCALE GENOMIC DNA]</scope>
</reference>
<keyword evidence="6" id="KW-0732">Signal</keyword>
<evidence type="ECO:0000256" key="5">
    <source>
        <dbReference type="ARBA" id="ARBA00022692"/>
    </source>
</evidence>
<keyword evidence="7" id="KW-0547">Nucleotide-binding</keyword>
<evidence type="ECO:0000256" key="3">
    <source>
        <dbReference type="ARBA" id="ARBA00022475"/>
    </source>
</evidence>
<dbReference type="GO" id="GO:0004714">
    <property type="term" value="F:transmembrane receptor protein tyrosine kinase activity"/>
    <property type="evidence" value="ECO:0007669"/>
    <property type="project" value="UniProtKB-EC"/>
</dbReference>
<dbReference type="EC" id="2.7.10.1" evidence="2"/>
<dbReference type="GO" id="GO:0005524">
    <property type="term" value="F:ATP binding"/>
    <property type="evidence" value="ECO:0007669"/>
    <property type="project" value="UniProtKB-KW"/>
</dbReference>
<feature type="region of interest" description="Disordered" evidence="16">
    <location>
        <begin position="123"/>
        <end position="144"/>
    </location>
</feature>
<keyword evidence="13" id="KW-1015">Disulfide bond</keyword>
<keyword evidence="3" id="KW-1003">Cell membrane</keyword>
<keyword evidence="9" id="KW-0067">ATP-binding</keyword>
<evidence type="ECO:0000256" key="16">
    <source>
        <dbReference type="SAM" id="MobiDB-lite"/>
    </source>
</evidence>
<dbReference type="Pfam" id="PF13385">
    <property type="entry name" value="Laminin_G_3"/>
    <property type="match status" value="1"/>
</dbReference>
<keyword evidence="8" id="KW-0418">Kinase</keyword>
<keyword evidence="10" id="KW-1133">Transmembrane helix</keyword>
<evidence type="ECO:0000256" key="9">
    <source>
        <dbReference type="ARBA" id="ARBA00022840"/>
    </source>
</evidence>
<evidence type="ECO:0000256" key="12">
    <source>
        <dbReference type="ARBA" id="ARBA00023137"/>
    </source>
</evidence>
<evidence type="ECO:0000313" key="18">
    <source>
        <dbReference type="EMBL" id="AXQ68278.1"/>
    </source>
</evidence>
<keyword evidence="11" id="KW-0472">Membrane</keyword>
<keyword evidence="15" id="KW-0325">Glycoprotein</keyword>
<protein>
    <recommendedName>
        <fullName evidence="2">receptor protein-tyrosine kinase</fullName>
        <ecNumber evidence="2">2.7.10.1</ecNumber>
    </recommendedName>
</protein>